<dbReference type="PROSITE" id="PS00463">
    <property type="entry name" value="ZN2_CY6_FUNGAL_1"/>
    <property type="match status" value="1"/>
</dbReference>
<accession>A0ABR4PFL4</accession>
<feature type="compositionally biased region" description="Polar residues" evidence="6">
    <location>
        <begin position="84"/>
        <end position="104"/>
    </location>
</feature>
<dbReference type="Pfam" id="PF00172">
    <property type="entry name" value="Zn_clus"/>
    <property type="match status" value="1"/>
</dbReference>
<evidence type="ECO:0000256" key="1">
    <source>
        <dbReference type="ARBA" id="ARBA00004123"/>
    </source>
</evidence>
<evidence type="ECO:0000256" key="5">
    <source>
        <dbReference type="ARBA" id="ARBA00023242"/>
    </source>
</evidence>
<comment type="subcellular location">
    <subcellularLocation>
        <location evidence="1">Nucleus</location>
    </subcellularLocation>
</comment>
<evidence type="ECO:0000259" key="7">
    <source>
        <dbReference type="PROSITE" id="PS50048"/>
    </source>
</evidence>
<dbReference type="Proteomes" id="UP001629113">
    <property type="component" value="Unassembled WGS sequence"/>
</dbReference>
<dbReference type="InterPro" id="IPR001138">
    <property type="entry name" value="Zn2Cys6_DnaBD"/>
</dbReference>
<keyword evidence="2" id="KW-0479">Metal-binding</keyword>
<feature type="region of interest" description="Disordered" evidence="6">
    <location>
        <begin position="84"/>
        <end position="115"/>
    </location>
</feature>
<evidence type="ECO:0000313" key="8">
    <source>
        <dbReference type="EMBL" id="KAL3422128.1"/>
    </source>
</evidence>
<dbReference type="InterPro" id="IPR036864">
    <property type="entry name" value="Zn2-C6_fun-type_DNA-bd_sf"/>
</dbReference>
<evidence type="ECO:0000256" key="4">
    <source>
        <dbReference type="ARBA" id="ARBA00023163"/>
    </source>
</evidence>
<dbReference type="SUPFAM" id="SSF57701">
    <property type="entry name" value="Zn2/Cys6 DNA-binding domain"/>
    <property type="match status" value="1"/>
</dbReference>
<proteinExistence type="predicted"/>
<dbReference type="SMART" id="SM00066">
    <property type="entry name" value="GAL4"/>
    <property type="match status" value="1"/>
</dbReference>
<reference evidence="8 9" key="1">
    <citation type="submission" date="2024-06" db="EMBL/GenBank/DDBJ databases">
        <title>Complete genome of Phlyctema vagabunda strain 19-DSS-EL-015.</title>
        <authorList>
            <person name="Fiorenzani C."/>
        </authorList>
    </citation>
    <scope>NUCLEOTIDE SEQUENCE [LARGE SCALE GENOMIC DNA]</scope>
    <source>
        <strain evidence="8 9">19-DSS-EL-015</strain>
    </source>
</reference>
<dbReference type="CDD" id="cd12148">
    <property type="entry name" value="fungal_TF_MHR"/>
    <property type="match status" value="1"/>
</dbReference>
<protein>
    <submittedName>
        <fullName evidence="8">Fungal specific transcription factor domain-containing protein</fullName>
    </submittedName>
</protein>
<dbReference type="PROSITE" id="PS50048">
    <property type="entry name" value="ZN2_CY6_FUNGAL_2"/>
    <property type="match status" value="1"/>
</dbReference>
<dbReference type="Gene3D" id="4.10.240.10">
    <property type="entry name" value="Zn(2)-C6 fungal-type DNA-binding domain"/>
    <property type="match status" value="1"/>
</dbReference>
<dbReference type="PANTHER" id="PTHR47338:SF20">
    <property type="entry name" value="ZN(II)2CYS6 TRANSCRIPTION FACTOR (EUROFUNG)"/>
    <property type="match status" value="1"/>
</dbReference>
<evidence type="ECO:0000256" key="3">
    <source>
        <dbReference type="ARBA" id="ARBA00023015"/>
    </source>
</evidence>
<dbReference type="PANTHER" id="PTHR47338">
    <property type="entry name" value="ZN(II)2CYS6 TRANSCRIPTION FACTOR (EUROFUNG)-RELATED"/>
    <property type="match status" value="1"/>
</dbReference>
<keyword evidence="4" id="KW-0804">Transcription</keyword>
<keyword evidence="5" id="KW-0539">Nucleus</keyword>
<keyword evidence="9" id="KW-1185">Reference proteome</keyword>
<evidence type="ECO:0000256" key="2">
    <source>
        <dbReference type="ARBA" id="ARBA00022723"/>
    </source>
</evidence>
<dbReference type="InterPro" id="IPR050815">
    <property type="entry name" value="TF_fung"/>
</dbReference>
<name>A0ABR4PFL4_9HELO</name>
<feature type="domain" description="Zn(2)-C6 fungal-type" evidence="7">
    <location>
        <begin position="24"/>
        <end position="54"/>
    </location>
</feature>
<dbReference type="EMBL" id="JBFCZG010000005">
    <property type="protein sequence ID" value="KAL3422128.1"/>
    <property type="molecule type" value="Genomic_DNA"/>
</dbReference>
<dbReference type="CDD" id="cd00067">
    <property type="entry name" value="GAL4"/>
    <property type="match status" value="1"/>
</dbReference>
<evidence type="ECO:0000313" key="9">
    <source>
        <dbReference type="Proteomes" id="UP001629113"/>
    </source>
</evidence>
<comment type="caution">
    <text evidence="8">The sequence shown here is derived from an EMBL/GenBank/DDBJ whole genome shotgun (WGS) entry which is preliminary data.</text>
</comment>
<gene>
    <name evidence="8" type="ORF">PVAG01_06283</name>
</gene>
<evidence type="ECO:0000256" key="6">
    <source>
        <dbReference type="SAM" id="MobiDB-lite"/>
    </source>
</evidence>
<organism evidence="8 9">
    <name type="scientific">Phlyctema vagabunda</name>
    <dbReference type="NCBI Taxonomy" id="108571"/>
    <lineage>
        <taxon>Eukaryota</taxon>
        <taxon>Fungi</taxon>
        <taxon>Dikarya</taxon>
        <taxon>Ascomycota</taxon>
        <taxon>Pezizomycotina</taxon>
        <taxon>Leotiomycetes</taxon>
        <taxon>Helotiales</taxon>
        <taxon>Dermateaceae</taxon>
        <taxon>Phlyctema</taxon>
    </lineage>
</organism>
<keyword evidence="3" id="KW-0805">Transcription regulation</keyword>
<sequence>MSLFATPGGPGSIAEEDVPKASQACMSCRKQKRKCSKQLPSCSLCTRMNRMCDYSEAPQTPTHEDFNVLRMKVLELESRLNGRNNVVNQPTPFATPSSTLSGTENLGPPAPSFSPPQDAPWQNIQNRFPAIAFLDAESFTYGQVSVPKPAIEISQDVLEILGDGSAVQAVCAEYFTTVHRWMPIISQKRLSRNMLNPLWEAGSDLALLFLCMKLIISRPQDGIESSQNPIYLSAKRFIALMEATGMVSLIVLQANLLVTLFEYGQAIYPAAWMSAGWCVRYGNLCGINGFKEAAQLLGRPVSILLLI</sequence>